<dbReference type="Pfam" id="PF02517">
    <property type="entry name" value="Rce1-like"/>
    <property type="match status" value="1"/>
</dbReference>
<feature type="transmembrane region" description="Helical" evidence="1">
    <location>
        <begin position="179"/>
        <end position="201"/>
    </location>
</feature>
<feature type="transmembrane region" description="Helical" evidence="1">
    <location>
        <begin position="146"/>
        <end position="167"/>
    </location>
</feature>
<keyword evidence="4" id="KW-1185">Reference proteome</keyword>
<keyword evidence="1" id="KW-0472">Membrane</keyword>
<keyword evidence="1" id="KW-1133">Transmembrane helix</keyword>
<accession>A0A1M5A382</accession>
<dbReference type="AlphaFoldDB" id="A0A1M5A382"/>
<protein>
    <submittedName>
        <fullName evidence="3">CAAX protease self-immunity</fullName>
    </submittedName>
</protein>
<organism evidence="3 4">
    <name type="scientific">Chryseobacterium arachidis</name>
    <dbReference type="NCBI Taxonomy" id="1416778"/>
    <lineage>
        <taxon>Bacteria</taxon>
        <taxon>Pseudomonadati</taxon>
        <taxon>Bacteroidota</taxon>
        <taxon>Flavobacteriia</taxon>
        <taxon>Flavobacteriales</taxon>
        <taxon>Weeksellaceae</taxon>
        <taxon>Chryseobacterium group</taxon>
        <taxon>Chryseobacterium</taxon>
    </lineage>
</organism>
<reference evidence="4" key="1">
    <citation type="submission" date="2016-11" db="EMBL/GenBank/DDBJ databases">
        <authorList>
            <person name="Varghese N."/>
            <person name="Submissions S."/>
        </authorList>
    </citation>
    <scope>NUCLEOTIDE SEQUENCE [LARGE SCALE GENOMIC DNA]</scope>
    <source>
        <strain evidence="4">DSM 27619</strain>
    </source>
</reference>
<dbReference type="InterPro" id="IPR003675">
    <property type="entry name" value="Rce1/LyrA-like_dom"/>
</dbReference>
<dbReference type="Proteomes" id="UP000184518">
    <property type="component" value="Unassembled WGS sequence"/>
</dbReference>
<name>A0A1M5A382_9FLAO</name>
<evidence type="ECO:0000259" key="2">
    <source>
        <dbReference type="Pfam" id="PF02517"/>
    </source>
</evidence>
<dbReference type="GO" id="GO:0080120">
    <property type="term" value="P:CAAX-box protein maturation"/>
    <property type="evidence" value="ECO:0007669"/>
    <property type="project" value="UniProtKB-ARBA"/>
</dbReference>
<proteinExistence type="predicted"/>
<dbReference type="RefSeq" id="WP_072955400.1">
    <property type="nucleotide sequence ID" value="NZ_FQUT01000003.1"/>
</dbReference>
<dbReference type="GO" id="GO:0004175">
    <property type="term" value="F:endopeptidase activity"/>
    <property type="evidence" value="ECO:0007669"/>
    <property type="project" value="UniProtKB-ARBA"/>
</dbReference>
<keyword evidence="3" id="KW-0378">Hydrolase</keyword>
<dbReference type="EMBL" id="FQUT01000003">
    <property type="protein sequence ID" value="SHF24312.1"/>
    <property type="molecule type" value="Genomic_DNA"/>
</dbReference>
<evidence type="ECO:0000313" key="4">
    <source>
        <dbReference type="Proteomes" id="UP000184518"/>
    </source>
</evidence>
<feature type="transmembrane region" description="Helical" evidence="1">
    <location>
        <begin position="75"/>
        <end position="95"/>
    </location>
</feature>
<keyword evidence="1" id="KW-0812">Transmembrane</keyword>
<dbReference type="GO" id="GO:0006508">
    <property type="term" value="P:proteolysis"/>
    <property type="evidence" value="ECO:0007669"/>
    <property type="project" value="UniProtKB-KW"/>
</dbReference>
<feature type="transmembrane region" description="Helical" evidence="1">
    <location>
        <begin position="34"/>
        <end position="55"/>
    </location>
</feature>
<feature type="domain" description="CAAX prenyl protease 2/Lysostaphin resistance protein A-like" evidence="2">
    <location>
        <begin position="79"/>
        <end position="184"/>
    </location>
</feature>
<sequence>MNYFLRLKNDTVDLLQFIKRPNDVQIKLSVKEKFLFIFNLLMIEIIFFLIFVFPLNYIAEKLITLKQSEAFENLGWYEAVFLFVIVAPVLEEWIFRYSLRYNSLFSKLVSREKWNKIFPFLVYILSSVFGLVHLDNYMNDSWKFYALSPLIVASQLSGGLILSFIRVRLNIFCSMLYHAIWNLLFGITIPCVMAFFINPYIDHGKNYNLHIEQKVFINKDEPVLIDVNSKDDTIYKVEAKQYQFQNLLNHIYGKDKHTTDEGLININFQSKEGISKQEFLEILQKEYMIK</sequence>
<evidence type="ECO:0000256" key="1">
    <source>
        <dbReference type="SAM" id="Phobius"/>
    </source>
</evidence>
<dbReference type="OrthoDB" id="1443714at2"/>
<gene>
    <name evidence="3" type="ORF">SAMN05443633_103339</name>
</gene>
<evidence type="ECO:0000313" key="3">
    <source>
        <dbReference type="EMBL" id="SHF24312.1"/>
    </source>
</evidence>
<feature type="transmembrane region" description="Helical" evidence="1">
    <location>
        <begin position="116"/>
        <end position="134"/>
    </location>
</feature>
<keyword evidence="3" id="KW-0645">Protease</keyword>